<dbReference type="Proteomes" id="UP000507222">
    <property type="component" value="Unassembled WGS sequence"/>
</dbReference>
<dbReference type="GO" id="GO:0009617">
    <property type="term" value="P:response to bacterium"/>
    <property type="evidence" value="ECO:0007669"/>
    <property type="project" value="InterPro"/>
</dbReference>
<dbReference type="InterPro" id="IPR045064">
    <property type="entry name" value="Reticulon-like"/>
</dbReference>
<evidence type="ECO:0000313" key="9">
    <source>
        <dbReference type="Proteomes" id="UP000507222"/>
    </source>
</evidence>
<feature type="transmembrane region" description="Helical" evidence="6">
    <location>
        <begin position="65"/>
        <end position="88"/>
    </location>
</feature>
<feature type="transmembrane region" description="Helical" evidence="6">
    <location>
        <begin position="41"/>
        <end position="59"/>
    </location>
</feature>
<dbReference type="PANTHER" id="PTHR10994">
    <property type="entry name" value="RETICULON"/>
    <property type="match status" value="1"/>
</dbReference>
<comment type="subcellular location">
    <subcellularLocation>
        <location evidence="1 6">Endoplasmic reticulum membrane</location>
        <topology evidence="1 6">Multi-pass membrane protein</topology>
    </subcellularLocation>
</comment>
<evidence type="ECO:0000256" key="3">
    <source>
        <dbReference type="ARBA" id="ARBA00022824"/>
    </source>
</evidence>
<dbReference type="PANTHER" id="PTHR10994:SF85">
    <property type="entry name" value="RETICULON-LIKE PROTEIN B9"/>
    <property type="match status" value="1"/>
</dbReference>
<feature type="transmembrane region" description="Helical" evidence="6">
    <location>
        <begin position="134"/>
        <end position="153"/>
    </location>
</feature>
<name>A0A6J5V5V4_PRUAR</name>
<sequence>MPSGSSDDVVQSILLGRPIIIHRILGGGKVADVLLWRNTSVSAALLIGMTVIWFIFGVVEYNWVILLYHLSITTLLIIITLQLVKFFLEIVFASAIIPSFRSNVRVDHDLTFEEFSSDIRKIFNYLDSAFGRDLPFFLLAIIFLYMLPVIGTYLSSLNLLYLGFIYLGILLPLLFERFEDDVTRLGIKIARESFALHSC</sequence>
<keyword evidence="3 6" id="KW-0256">Endoplasmic reticulum</keyword>
<evidence type="ECO:0000256" key="5">
    <source>
        <dbReference type="ARBA" id="ARBA00023136"/>
    </source>
</evidence>
<evidence type="ECO:0000259" key="7">
    <source>
        <dbReference type="PROSITE" id="PS50845"/>
    </source>
</evidence>
<evidence type="ECO:0000256" key="2">
    <source>
        <dbReference type="ARBA" id="ARBA00022692"/>
    </source>
</evidence>
<dbReference type="Pfam" id="PF02453">
    <property type="entry name" value="Reticulon"/>
    <property type="match status" value="1"/>
</dbReference>
<dbReference type="PROSITE" id="PS50845">
    <property type="entry name" value="RETICULON"/>
    <property type="match status" value="1"/>
</dbReference>
<gene>
    <name evidence="8" type="ORF">CURHAP_LOCUS34360</name>
</gene>
<feature type="domain" description="Reticulon" evidence="7">
    <location>
        <begin position="30"/>
        <end position="192"/>
    </location>
</feature>
<evidence type="ECO:0000313" key="8">
    <source>
        <dbReference type="EMBL" id="CAB4281318.1"/>
    </source>
</evidence>
<protein>
    <recommendedName>
        <fullName evidence="6">Reticulon-like protein</fullName>
    </recommendedName>
</protein>
<proteinExistence type="predicted"/>
<organism evidence="8 9">
    <name type="scientific">Prunus armeniaca</name>
    <name type="common">Apricot</name>
    <name type="synonym">Armeniaca vulgaris</name>
    <dbReference type="NCBI Taxonomy" id="36596"/>
    <lineage>
        <taxon>Eukaryota</taxon>
        <taxon>Viridiplantae</taxon>
        <taxon>Streptophyta</taxon>
        <taxon>Embryophyta</taxon>
        <taxon>Tracheophyta</taxon>
        <taxon>Spermatophyta</taxon>
        <taxon>Magnoliopsida</taxon>
        <taxon>eudicotyledons</taxon>
        <taxon>Gunneridae</taxon>
        <taxon>Pentapetalae</taxon>
        <taxon>rosids</taxon>
        <taxon>fabids</taxon>
        <taxon>Rosales</taxon>
        <taxon>Rosaceae</taxon>
        <taxon>Amygdaloideae</taxon>
        <taxon>Amygdaleae</taxon>
        <taxon>Prunus</taxon>
    </lineage>
</organism>
<dbReference type="InterPro" id="IPR003388">
    <property type="entry name" value="Reticulon"/>
</dbReference>
<dbReference type="AlphaFoldDB" id="A0A6J5V5V4"/>
<feature type="transmembrane region" description="Helical" evidence="6">
    <location>
        <begin position="159"/>
        <end position="175"/>
    </location>
</feature>
<keyword evidence="2 6" id="KW-0812">Transmembrane</keyword>
<accession>A0A6J5V5V4</accession>
<keyword evidence="5 6" id="KW-0472">Membrane</keyword>
<evidence type="ECO:0000256" key="1">
    <source>
        <dbReference type="ARBA" id="ARBA00004477"/>
    </source>
</evidence>
<evidence type="ECO:0000256" key="6">
    <source>
        <dbReference type="RuleBase" id="RU363132"/>
    </source>
</evidence>
<reference evidence="8 9" key="1">
    <citation type="submission" date="2020-05" db="EMBL/GenBank/DDBJ databases">
        <authorList>
            <person name="Campoy J."/>
            <person name="Schneeberger K."/>
            <person name="Spophaly S."/>
        </authorList>
    </citation>
    <scope>NUCLEOTIDE SEQUENCE [LARGE SCALE GENOMIC DNA]</scope>
    <source>
        <strain evidence="8">PruArmRojPasFocal</strain>
    </source>
</reference>
<dbReference type="GO" id="GO:0005789">
    <property type="term" value="C:endoplasmic reticulum membrane"/>
    <property type="evidence" value="ECO:0007669"/>
    <property type="project" value="UniProtKB-SubCell"/>
</dbReference>
<dbReference type="EMBL" id="CAEKDK010000005">
    <property type="protein sequence ID" value="CAB4281318.1"/>
    <property type="molecule type" value="Genomic_DNA"/>
</dbReference>
<keyword evidence="4 6" id="KW-1133">Transmembrane helix</keyword>
<evidence type="ECO:0000256" key="4">
    <source>
        <dbReference type="ARBA" id="ARBA00022989"/>
    </source>
</evidence>